<evidence type="ECO:0000256" key="2">
    <source>
        <dbReference type="ARBA" id="ARBA00022840"/>
    </source>
</evidence>
<dbReference type="InterPro" id="IPR013126">
    <property type="entry name" value="Hsp_70_fam"/>
</dbReference>
<dbReference type="GO" id="GO:0140662">
    <property type="term" value="F:ATP-dependent protein folding chaperone"/>
    <property type="evidence" value="ECO:0007669"/>
    <property type="project" value="InterPro"/>
</dbReference>
<dbReference type="Proteomes" id="UP000242519">
    <property type="component" value="Unassembled WGS sequence"/>
</dbReference>
<evidence type="ECO:0000313" key="3">
    <source>
        <dbReference type="EMBL" id="OWP01074.1"/>
    </source>
</evidence>
<dbReference type="PRINTS" id="PR00301">
    <property type="entry name" value="HEATSHOCK70"/>
</dbReference>
<organism evidence="3 4">
    <name type="scientific">Diplocarpon coronariae</name>
    <dbReference type="NCBI Taxonomy" id="2795749"/>
    <lineage>
        <taxon>Eukaryota</taxon>
        <taxon>Fungi</taxon>
        <taxon>Dikarya</taxon>
        <taxon>Ascomycota</taxon>
        <taxon>Pezizomycotina</taxon>
        <taxon>Leotiomycetes</taxon>
        <taxon>Helotiales</taxon>
        <taxon>Drepanopezizaceae</taxon>
        <taxon>Diplocarpon</taxon>
    </lineage>
</organism>
<reference evidence="3 4" key="1">
    <citation type="submission" date="2017-04" db="EMBL/GenBank/DDBJ databases">
        <title>Draft genome sequence of Marssonina coronaria NL1: causal agent of apple blotch.</title>
        <authorList>
            <person name="Cheng Q."/>
        </authorList>
    </citation>
    <scope>NUCLEOTIDE SEQUENCE [LARGE SCALE GENOMIC DNA]</scope>
    <source>
        <strain evidence="3 4">NL1</strain>
    </source>
</reference>
<dbReference type="AlphaFoldDB" id="A0A218Z054"/>
<protein>
    <recommendedName>
        <fullName evidence="5">Hsp70 family chaperone</fullName>
    </recommendedName>
</protein>
<name>A0A218Z054_9HELO</name>
<dbReference type="Pfam" id="PF00012">
    <property type="entry name" value="HSP70"/>
    <property type="match status" value="1"/>
</dbReference>
<dbReference type="EMBL" id="MZNU01000292">
    <property type="protein sequence ID" value="OWP01074.1"/>
    <property type="molecule type" value="Genomic_DNA"/>
</dbReference>
<accession>A0A218Z054</accession>
<dbReference type="OrthoDB" id="2963168at2759"/>
<dbReference type="PANTHER" id="PTHR14187:SF82">
    <property type="entry name" value="FAMILY CHAPERONE, PUTATIVE (AFU_ORTHOLOGUE AFUA_7G08575)-RELATED"/>
    <property type="match status" value="1"/>
</dbReference>
<dbReference type="STRING" id="503106.A0A218Z054"/>
<dbReference type="InterPro" id="IPR043129">
    <property type="entry name" value="ATPase_NBD"/>
</dbReference>
<keyword evidence="2" id="KW-0067">ATP-binding</keyword>
<comment type="caution">
    <text evidence="3">The sequence shown here is derived from an EMBL/GenBank/DDBJ whole genome shotgun (WGS) entry which is preliminary data.</text>
</comment>
<evidence type="ECO:0000313" key="4">
    <source>
        <dbReference type="Proteomes" id="UP000242519"/>
    </source>
</evidence>
<dbReference type="CDD" id="cd10170">
    <property type="entry name" value="ASKHA_NBD_HSP70"/>
    <property type="match status" value="1"/>
</dbReference>
<dbReference type="GO" id="GO:0005524">
    <property type="term" value="F:ATP binding"/>
    <property type="evidence" value="ECO:0007669"/>
    <property type="project" value="UniProtKB-KW"/>
</dbReference>
<keyword evidence="1" id="KW-0547">Nucleotide-binding</keyword>
<proteinExistence type="predicted"/>
<gene>
    <name evidence="3" type="ORF">B2J93_4806</name>
</gene>
<evidence type="ECO:0000256" key="1">
    <source>
        <dbReference type="ARBA" id="ARBA00022741"/>
    </source>
</evidence>
<keyword evidence="4" id="KW-1185">Reference proteome</keyword>
<dbReference type="SUPFAM" id="SSF53067">
    <property type="entry name" value="Actin-like ATPase domain"/>
    <property type="match status" value="2"/>
</dbReference>
<dbReference type="PANTHER" id="PTHR14187">
    <property type="entry name" value="ALPHA KINASE/ELONGATION FACTOR 2 KINASE"/>
    <property type="match status" value="1"/>
</dbReference>
<dbReference type="InParanoid" id="A0A218Z054"/>
<dbReference type="Gene3D" id="3.90.640.10">
    <property type="entry name" value="Actin, Chain A, domain 4"/>
    <property type="match status" value="1"/>
</dbReference>
<evidence type="ECO:0008006" key="5">
    <source>
        <dbReference type="Google" id="ProtNLM"/>
    </source>
</evidence>
<dbReference type="Gene3D" id="3.30.420.40">
    <property type="match status" value="2"/>
</dbReference>
<sequence length="787" mass="87288">MNLSLPFRPANKRNDESRSHFTISSTEAITGPVREPAPLNDRLIVGLDFGTTYSGVAVVYTSTPDDVEIIKTWPGGNGITSDKVPTEIAYYPRGSPDAAEPTIKWGFQFRPEEPRLRCIKLFLDRSQKLPFYVSPLETAAQLRKFNKNVVDAVSDYLTQVYNHTMETLHRRYGESFMTSTKVEFVLTCPAVWSDAAKNATLLAAEKAGMGSRSDIQVISEPEAAAVYTLKAIQPNHLSAGDNFVVCDAGGGTVDLIAYKIISLKPLRVEESAVGTGGLCGSAFLNYRFEEHVRGRFGHARFEEMKLKKGKCWQMGLRYWEEFVKRNFNEEEHAEVNVPFPGLPDDDEAGLDCGFLVMTAPQIKEIFEPVVKEVCELVQGQVDGIRQKGGIVSGIVLVGGFGQSNYLYTRLKSYFNTAAPPPYSERPTHAQAMALLSNGAVEVMQPVNAWTAVVRGAVLRGLEGSMVVSRKARMHYGTSYATVYDEDKHQVSERYWSPLWERWMVSDRMQWHITKGETLSAAAPISFHYTRNFRPGQSLVVSDDLIASDAHDEPPAAYSRELINVCTLTTDLGAVPKSLFTRLTTTRGVEFDNLDFTLEMVVESAGLAFELKIIICIWETLHHRKSVGKKPVASSGRSRSSLGSPALLFFSFLPVSTTCSHCQNTGESVIGSICQEGSEDPARRIPCYPDRPHVVAAQAQSNGMLHSQETFHLCASSRPWVRDVVWIQQIVRAPITCLFSDQRPRVVTSTGSLLVVEAMQRGEQRGLVRSRLDAHLALKERIACDAAE</sequence>